<evidence type="ECO:0000313" key="5">
    <source>
        <dbReference type="Proteomes" id="UP000013063"/>
    </source>
</evidence>
<comment type="caution">
    <text evidence="4">The sequence shown here is derived from an EMBL/GenBank/DDBJ whole genome shotgun (WGS) entry which is preliminary data.</text>
</comment>
<gene>
    <name evidence="4" type="ORF">OR37_02766</name>
</gene>
<dbReference type="AlphaFoldDB" id="R0EH46"/>
<organism evidence="4 5">
    <name type="scientific">Caulobacter vibrioides OR37</name>
    <dbReference type="NCBI Taxonomy" id="1292034"/>
    <lineage>
        <taxon>Bacteria</taxon>
        <taxon>Pseudomonadati</taxon>
        <taxon>Pseudomonadota</taxon>
        <taxon>Alphaproteobacteria</taxon>
        <taxon>Caulobacterales</taxon>
        <taxon>Caulobacteraceae</taxon>
        <taxon>Caulobacter</taxon>
    </lineage>
</organism>
<evidence type="ECO:0000256" key="1">
    <source>
        <dbReference type="ARBA" id="ARBA00023002"/>
    </source>
</evidence>
<proteinExistence type="predicted"/>
<dbReference type="Pfam" id="PF01558">
    <property type="entry name" value="POR"/>
    <property type="match status" value="1"/>
</dbReference>
<feature type="domain" description="DUF6537" evidence="3">
    <location>
        <begin position="937"/>
        <end position="1136"/>
    </location>
</feature>
<dbReference type="SUPFAM" id="SSF52518">
    <property type="entry name" value="Thiamin diphosphate-binding fold (THDP-binding)"/>
    <property type="match status" value="2"/>
</dbReference>
<dbReference type="SUPFAM" id="SSF53323">
    <property type="entry name" value="Pyruvate-ferredoxin oxidoreductase, PFOR, domain III"/>
    <property type="match status" value="1"/>
</dbReference>
<sequence>MRHSEVTLDDKYVLEDGRAFITGVQALLRVLLDRKRLDRLAGLNTGGYLSGYRGSPLGGLDQQAARIKKLLTAHDVVFQEGLNEDLAATAVWGSQQANLFPGALYDGVFGMWYGKAPGVDRTGDVFKHANFAGTFPTGGVLAVAGDDHGCKSSTLPSQSEFAFQDFEMPVLSPADVQEVLDYGILGISLSRFSGLWTGMIALADTMDSGVTIDVSLDRHKLIIPDFPFPPGGLGIRLKDQPMEKERRMRLHKLPAALAFARANGIDRVVLGASHVRVGKARLGIVCQGQAYKDVLEAFTAMGMTLQEAADLGVSIYKVGMPWPLEPVGLRAFAAGLETLMVIEHKRALIEPQARAALYDLPAQARPRIIGKTDEKGGPLLSELGALSVAEIALAIYDRLPDGPHMERAQAYLNRVSAAGVAAVSLAADQARKPFFCSGCPHNTSTKLPEGSRALAGIGCHYMAGFNDPMTDLNTHMGGEGLTWVGASPFTSEKHVFQNLGDGTYNHSGSLAIRGAVAAKTNITYKLLYNDAVAMTGGQRAESGFTPAQITRQLAAEGVAKTVIVVDDLKRYEGVTDLAPGVEIFPRSDLMRVQEMLRETPGTTVLLYDQTCATEKRRRRKRGSMPKATQRVFINPLVCEGCGDCSVKSNCVSVEPLATEFGRKRKINQSSCNQDYSCVEGFCPSFITLEGAENAQSKKTPAPLTAESTPLPVFEPLTGVRKILFTGVGGTGVTTVASILAMAAHIDGRAGSVVDMTGLAQKGGSVFSHVKIGETEETIVGGRVPAASADVLIACDLLVAASPEGLSLYAKDRTRAFGNSDFAPTADFVTSRDIRFDSGAMARRIKGATNTFDACPAQHLAESQFGDAIYANMIMVGFAWQRGVIPVSSRALYRAIKLNGVDAEANLAAFELGRRVAHDPTSVAVKEDKVATPETMPLDDLIAHRVRELTAYQNAAYAQRYADKIAKVRAAEVAVSGADSALPLTRAAATNLHKLMAYKDEYEVARLYTDGRFAAELAGTFKGGKAKVWLSPPLLAPKGADGKPRKIAFGGWMLDLAFPMLARMKGLRGGALDIFGHTEERKMERGLMASYETTLDRLSAGLSAESLPLAIKIAEIPGQIRGFGHVKDASVATAKAAEEKLWERWGGAA</sequence>
<dbReference type="EMBL" id="APMP01000018">
    <property type="protein sequence ID" value="ENZ81359.1"/>
    <property type="molecule type" value="Genomic_DNA"/>
</dbReference>
<dbReference type="OrthoDB" id="9803617at2"/>
<dbReference type="InterPro" id="IPR046667">
    <property type="entry name" value="DUF6537"/>
</dbReference>
<keyword evidence="4" id="KW-0670">Pyruvate</keyword>
<feature type="domain" description="Pyruvate/ketoisovalerate oxidoreductase catalytic" evidence="2">
    <location>
        <begin position="728"/>
        <end position="913"/>
    </location>
</feature>
<dbReference type="InterPro" id="IPR002880">
    <property type="entry name" value="Pyrv_Fd/Flavodoxin_OxRdtase_N"/>
</dbReference>
<dbReference type="NCBIfam" id="NF009588">
    <property type="entry name" value="PRK13029.1"/>
    <property type="match status" value="1"/>
</dbReference>
<dbReference type="GO" id="GO:0016903">
    <property type="term" value="F:oxidoreductase activity, acting on the aldehyde or oxo group of donors"/>
    <property type="evidence" value="ECO:0007669"/>
    <property type="project" value="InterPro"/>
</dbReference>
<dbReference type="RefSeq" id="WP_004620859.1">
    <property type="nucleotide sequence ID" value="NZ_APMP01000018.1"/>
</dbReference>
<dbReference type="InterPro" id="IPR002869">
    <property type="entry name" value="Pyrv_flavodox_OxRed_cen"/>
</dbReference>
<dbReference type="InterPro" id="IPR019752">
    <property type="entry name" value="Pyrv/ketoisovalerate_OxRed_cat"/>
</dbReference>
<dbReference type="NCBIfam" id="NF009589">
    <property type="entry name" value="PRK13030.1"/>
    <property type="match status" value="1"/>
</dbReference>
<reference evidence="4 5" key="1">
    <citation type="journal article" date="2013" name="Genome Announc.">
        <title>Draft Genome Sequence for Caulobacter sp. Strain OR37, a Bacterium Tolerant to Heavy Metals.</title>
        <authorList>
            <person name="Utturkar S.M."/>
            <person name="Bollmann A."/>
            <person name="Brzoska R.M."/>
            <person name="Klingeman D.M."/>
            <person name="Epstein S.E."/>
            <person name="Palumbo A.V."/>
            <person name="Brown S.D."/>
        </authorList>
    </citation>
    <scope>NUCLEOTIDE SEQUENCE [LARGE SCALE GENOMIC DNA]</scope>
    <source>
        <strain evidence="4 5">OR37</strain>
    </source>
</reference>
<name>R0EH46_CAUVI</name>
<dbReference type="eggNOG" id="COG4231">
    <property type="taxonomic scope" value="Bacteria"/>
</dbReference>
<dbReference type="PATRIC" id="fig|1292034.3.peg.2745"/>
<dbReference type="PANTHER" id="PTHR48084">
    <property type="entry name" value="2-OXOGLUTARATE OXIDOREDUCTASE SUBUNIT KORB-RELATED"/>
    <property type="match status" value="1"/>
</dbReference>
<dbReference type="InterPro" id="IPR051457">
    <property type="entry name" value="2-oxoacid:Fd_oxidoreductase"/>
</dbReference>
<dbReference type="InterPro" id="IPR029061">
    <property type="entry name" value="THDP-binding"/>
</dbReference>
<dbReference type="Proteomes" id="UP000013063">
    <property type="component" value="Unassembled WGS sequence"/>
</dbReference>
<accession>R0EH46</accession>
<evidence type="ECO:0000313" key="4">
    <source>
        <dbReference type="EMBL" id="ENZ81359.1"/>
    </source>
</evidence>
<keyword evidence="5" id="KW-1185">Reference proteome</keyword>
<keyword evidence="1" id="KW-0560">Oxidoreductase</keyword>
<dbReference type="Gene3D" id="3.40.50.970">
    <property type="match status" value="1"/>
</dbReference>
<dbReference type="PANTHER" id="PTHR48084:SF3">
    <property type="entry name" value="SUBUNIT OF PYRUVATE:FLAVODOXIN OXIDOREDUCTASE"/>
    <property type="match status" value="1"/>
</dbReference>
<protein>
    <submittedName>
        <fullName evidence="4">Indolepyruvate ferredoxin oxidreductase, alpha/beta subunit</fullName>
    </submittedName>
</protein>
<dbReference type="eggNOG" id="COG1014">
    <property type="taxonomic scope" value="Bacteria"/>
</dbReference>
<dbReference type="STRING" id="1292034.OR37_02766"/>
<evidence type="ECO:0000259" key="2">
    <source>
        <dbReference type="Pfam" id="PF01558"/>
    </source>
</evidence>
<dbReference type="Pfam" id="PF20169">
    <property type="entry name" value="DUF6537"/>
    <property type="match status" value="1"/>
</dbReference>
<evidence type="ECO:0000259" key="3">
    <source>
        <dbReference type="Pfam" id="PF20169"/>
    </source>
</evidence>
<dbReference type="Gene3D" id="3.40.920.10">
    <property type="entry name" value="Pyruvate-ferredoxin oxidoreductase, PFOR, domain III"/>
    <property type="match status" value="1"/>
</dbReference>
<dbReference type="CDD" id="cd07034">
    <property type="entry name" value="TPP_PYR_PFOR_IOR-alpha_like"/>
    <property type="match status" value="1"/>
</dbReference>